<evidence type="ECO:0000313" key="1">
    <source>
        <dbReference type="EMBL" id="KAJ8665480.1"/>
    </source>
</evidence>
<name>A0ACC2N2S7_9HYME</name>
<comment type="caution">
    <text evidence="1">The sequence shown here is derived from an EMBL/GenBank/DDBJ whole genome shotgun (WGS) entry which is preliminary data.</text>
</comment>
<dbReference type="Proteomes" id="UP001239111">
    <property type="component" value="Chromosome 4"/>
</dbReference>
<evidence type="ECO:0000313" key="2">
    <source>
        <dbReference type="Proteomes" id="UP001239111"/>
    </source>
</evidence>
<organism evidence="1 2">
    <name type="scientific">Eretmocerus hayati</name>
    <dbReference type="NCBI Taxonomy" id="131215"/>
    <lineage>
        <taxon>Eukaryota</taxon>
        <taxon>Metazoa</taxon>
        <taxon>Ecdysozoa</taxon>
        <taxon>Arthropoda</taxon>
        <taxon>Hexapoda</taxon>
        <taxon>Insecta</taxon>
        <taxon>Pterygota</taxon>
        <taxon>Neoptera</taxon>
        <taxon>Endopterygota</taxon>
        <taxon>Hymenoptera</taxon>
        <taxon>Apocrita</taxon>
        <taxon>Proctotrupomorpha</taxon>
        <taxon>Chalcidoidea</taxon>
        <taxon>Aphelinidae</taxon>
        <taxon>Aphelininae</taxon>
        <taxon>Eretmocerus</taxon>
    </lineage>
</organism>
<sequence>MEVEGVPEQPHQSAAVSPPLSTPSPSATTGRQDEREPPRSPTPPPPGAATRDTGEPGRFLRRPHELPPGRDSGTEGTTTLPRPFPVLPQANHLESPPVEQSGVEVVATLAPYLPPARVTPVPAPRMAPRTTPIAGLAAPQPNTAAATGNSSASFGMTMPIPGLAQLMAAMTPADHEEFRVLVAVAVTMPQSVQEQMCAAFFDGIRRAQ</sequence>
<gene>
    <name evidence="1" type="ORF">QAD02_007142</name>
</gene>
<dbReference type="EMBL" id="CM056744">
    <property type="protein sequence ID" value="KAJ8665480.1"/>
    <property type="molecule type" value="Genomic_DNA"/>
</dbReference>
<proteinExistence type="predicted"/>
<keyword evidence="2" id="KW-1185">Reference proteome</keyword>
<accession>A0ACC2N2S7</accession>
<reference evidence="1" key="1">
    <citation type="submission" date="2023-04" db="EMBL/GenBank/DDBJ databases">
        <title>A chromosome-level genome assembly of the parasitoid wasp Eretmocerus hayati.</title>
        <authorList>
            <person name="Zhong Y."/>
            <person name="Liu S."/>
            <person name="Liu Y."/>
        </authorList>
    </citation>
    <scope>NUCLEOTIDE SEQUENCE</scope>
    <source>
        <strain evidence="1">ZJU_SS_LIU_2023</strain>
    </source>
</reference>
<protein>
    <submittedName>
        <fullName evidence="1">Uncharacterized protein</fullName>
    </submittedName>
</protein>